<reference evidence="8" key="1">
    <citation type="journal article" date="2017" name="Nat. Commun.">
        <title>The North American bullfrog draft genome provides insight into hormonal regulation of long noncoding RNA.</title>
        <authorList>
            <person name="Hammond S.A."/>
            <person name="Warren R.L."/>
            <person name="Vandervalk B.P."/>
            <person name="Kucuk E."/>
            <person name="Khan H."/>
            <person name="Gibb E.A."/>
            <person name="Pandoh P."/>
            <person name="Kirk H."/>
            <person name="Zhao Y."/>
            <person name="Jones M."/>
            <person name="Mungall A.J."/>
            <person name="Coope R."/>
            <person name="Pleasance S."/>
            <person name="Moore R.A."/>
            <person name="Holt R.A."/>
            <person name="Round J.M."/>
            <person name="Ohora S."/>
            <person name="Walle B.V."/>
            <person name="Veldhoen N."/>
            <person name="Helbing C.C."/>
            <person name="Birol I."/>
        </authorList>
    </citation>
    <scope>NUCLEOTIDE SEQUENCE [LARGE SCALE GENOMIC DNA]</scope>
</reference>
<organism evidence="7 8">
    <name type="scientific">Aquarana catesbeiana</name>
    <name type="common">American bullfrog</name>
    <name type="synonym">Rana catesbeiana</name>
    <dbReference type="NCBI Taxonomy" id="8400"/>
    <lineage>
        <taxon>Eukaryota</taxon>
        <taxon>Metazoa</taxon>
        <taxon>Chordata</taxon>
        <taxon>Craniata</taxon>
        <taxon>Vertebrata</taxon>
        <taxon>Euteleostomi</taxon>
        <taxon>Amphibia</taxon>
        <taxon>Batrachia</taxon>
        <taxon>Anura</taxon>
        <taxon>Neobatrachia</taxon>
        <taxon>Ranoidea</taxon>
        <taxon>Ranidae</taxon>
        <taxon>Aquarana</taxon>
    </lineage>
</organism>
<dbReference type="InterPro" id="IPR000719">
    <property type="entry name" value="Prot_kinase_dom"/>
</dbReference>
<dbReference type="AlphaFoldDB" id="A0A2G9SGX2"/>
<evidence type="ECO:0000256" key="4">
    <source>
        <dbReference type="ARBA" id="ARBA00022777"/>
    </source>
</evidence>
<evidence type="ECO:0000256" key="3">
    <source>
        <dbReference type="ARBA" id="ARBA00022741"/>
    </source>
</evidence>
<keyword evidence="1" id="KW-0723">Serine/threonine-protein kinase</keyword>
<dbReference type="InterPro" id="IPR011009">
    <property type="entry name" value="Kinase-like_dom_sf"/>
</dbReference>
<sequence>VALASHPATDMKLAVKVIKKRKLLNEDPRMILTERQILEKVGESTFCTHAYGTFQTEEDLFIVMEYMKGGDLFNLIKSSAPLSTAAIRFIAAELLCGLQYLHRNGIVHRDLKPQNILLDSSGHGKIADFGLSKLNVFGDQKIYTGAGTPGYVAPEVLHQKPYDAMVDYYSLGVILFQMATGADARLVKSRNDIYRRNIDPDLRDVIEQLLLNCPKWRRNSVQRFREHRFFSQIDWNNLEAGLATPLLKMPKCPEINMKKKIKVDKLIQQPRGQLMKIPQRQQQMFKNFDFTSTKWRRMLYRP</sequence>
<evidence type="ECO:0000256" key="5">
    <source>
        <dbReference type="ARBA" id="ARBA00022840"/>
    </source>
</evidence>
<evidence type="ECO:0000256" key="2">
    <source>
        <dbReference type="ARBA" id="ARBA00022679"/>
    </source>
</evidence>
<dbReference type="SUPFAM" id="SSF56112">
    <property type="entry name" value="Protein kinase-like (PK-like)"/>
    <property type="match status" value="1"/>
</dbReference>
<feature type="non-terminal residue" evidence="7">
    <location>
        <position position="1"/>
    </location>
</feature>
<dbReference type="GO" id="GO:0004674">
    <property type="term" value="F:protein serine/threonine kinase activity"/>
    <property type="evidence" value="ECO:0007669"/>
    <property type="project" value="UniProtKB-KW"/>
</dbReference>
<name>A0A2G9SGX2_AQUCT</name>
<dbReference type="PROSITE" id="PS00108">
    <property type="entry name" value="PROTEIN_KINASE_ST"/>
    <property type="match status" value="1"/>
</dbReference>
<feature type="domain" description="Protein kinase" evidence="6">
    <location>
        <begin position="1"/>
        <end position="230"/>
    </location>
</feature>
<keyword evidence="5" id="KW-0067">ATP-binding</keyword>
<gene>
    <name evidence="7" type="ORF">AB205_0116480</name>
</gene>
<dbReference type="PROSITE" id="PS50011">
    <property type="entry name" value="PROTEIN_KINASE_DOM"/>
    <property type="match status" value="1"/>
</dbReference>
<dbReference type="InterPro" id="IPR008271">
    <property type="entry name" value="Ser/Thr_kinase_AS"/>
</dbReference>
<keyword evidence="4" id="KW-0418">Kinase</keyword>
<dbReference type="Proteomes" id="UP000228934">
    <property type="component" value="Unassembled WGS sequence"/>
</dbReference>
<protein>
    <recommendedName>
        <fullName evidence="6">Protein kinase domain-containing protein</fullName>
    </recommendedName>
</protein>
<accession>A0A2G9SGX2</accession>
<dbReference type="Pfam" id="PF00069">
    <property type="entry name" value="Pkinase"/>
    <property type="match status" value="1"/>
</dbReference>
<proteinExistence type="predicted"/>
<dbReference type="Gene3D" id="1.10.510.10">
    <property type="entry name" value="Transferase(Phosphotransferase) domain 1"/>
    <property type="match status" value="1"/>
</dbReference>
<evidence type="ECO:0000259" key="6">
    <source>
        <dbReference type="PROSITE" id="PS50011"/>
    </source>
</evidence>
<dbReference type="SMART" id="SM00220">
    <property type="entry name" value="S_TKc"/>
    <property type="match status" value="1"/>
</dbReference>
<dbReference type="OrthoDB" id="9908094at2759"/>
<dbReference type="Gene3D" id="3.30.200.20">
    <property type="entry name" value="Phosphorylase Kinase, domain 1"/>
    <property type="match status" value="1"/>
</dbReference>
<keyword evidence="2" id="KW-0808">Transferase</keyword>
<evidence type="ECO:0000256" key="1">
    <source>
        <dbReference type="ARBA" id="ARBA00022527"/>
    </source>
</evidence>
<dbReference type="EMBL" id="KV924093">
    <property type="protein sequence ID" value="PIO39400.1"/>
    <property type="molecule type" value="Genomic_DNA"/>
</dbReference>
<dbReference type="CDD" id="cd05123">
    <property type="entry name" value="STKc_AGC"/>
    <property type="match status" value="1"/>
</dbReference>
<dbReference type="PANTHER" id="PTHR24351">
    <property type="entry name" value="RIBOSOMAL PROTEIN S6 KINASE"/>
    <property type="match status" value="1"/>
</dbReference>
<evidence type="ECO:0000313" key="8">
    <source>
        <dbReference type="Proteomes" id="UP000228934"/>
    </source>
</evidence>
<dbReference type="GO" id="GO:0005524">
    <property type="term" value="F:ATP binding"/>
    <property type="evidence" value="ECO:0007669"/>
    <property type="project" value="UniProtKB-KW"/>
</dbReference>
<keyword evidence="3" id="KW-0547">Nucleotide-binding</keyword>
<dbReference type="InterPro" id="IPR045270">
    <property type="entry name" value="STKc_AGC"/>
</dbReference>
<keyword evidence="8" id="KW-1185">Reference proteome</keyword>
<evidence type="ECO:0000313" key="7">
    <source>
        <dbReference type="EMBL" id="PIO39400.1"/>
    </source>
</evidence>